<keyword evidence="6" id="KW-0106">Calcium</keyword>
<evidence type="ECO:0000256" key="7">
    <source>
        <dbReference type="SAM" id="SignalP"/>
    </source>
</evidence>
<dbReference type="PANTHER" id="PTHR42693">
    <property type="entry name" value="ARYLSULFATASE FAMILY MEMBER"/>
    <property type="match status" value="1"/>
</dbReference>
<accession>A0ABS9SIQ2</accession>
<evidence type="ECO:0000256" key="3">
    <source>
        <dbReference type="ARBA" id="ARBA00022723"/>
    </source>
</evidence>
<evidence type="ECO:0000256" key="2">
    <source>
        <dbReference type="ARBA" id="ARBA00008779"/>
    </source>
</evidence>
<proteinExistence type="inferred from homology"/>
<evidence type="ECO:0000256" key="1">
    <source>
        <dbReference type="ARBA" id="ARBA00001913"/>
    </source>
</evidence>
<dbReference type="SUPFAM" id="SSF53649">
    <property type="entry name" value="Alkaline phosphatase-like"/>
    <property type="match status" value="1"/>
</dbReference>
<evidence type="ECO:0000256" key="4">
    <source>
        <dbReference type="ARBA" id="ARBA00022729"/>
    </source>
</evidence>
<dbReference type="InterPro" id="IPR000917">
    <property type="entry name" value="Sulfatase_N"/>
</dbReference>
<dbReference type="RefSeq" id="WP_240827816.1">
    <property type="nucleotide sequence ID" value="NZ_JAKWBL010000001.1"/>
</dbReference>
<sequence>MKKIIYILLLFIAITSNAQQKPNIVYILADDMGWKDAGFTGSDFYLTPNLDKLAKQGMVFTNAYAAAGNCAPSRACFVSGQYTPRHGVYAVTSTKRGPVKQMRLEPIPNSEEVAPSVYTIAEGLHDAGYRTAIFGKWHLGKRAGTLPGDQGFDVDGSFNPPDDKDFQETNDPKGIYRITNGACEFMEKNKDHPFFIYVSHHATHMSIQARKEMLDKFNDKAGKLQKNKRFAAMNTQMDDGIGILLQKIKDLGIEDNTLIIFTSDNGGLPQSPQAPLRGYKGMYYEGGIRVPFIARWPKTIKAGTVQNTPIIMLLTCLPHLWTLIKKRFHQIKFWMARAWYLYSNKKKTLNSAPSSGIFLVISISQTLAHVMMFSEAGLYLLLEKEIGNFCYSMKNGCLMVAAINLLKTTALSCTT</sequence>
<dbReference type="Gene3D" id="3.40.720.10">
    <property type="entry name" value="Alkaline Phosphatase, subunit A"/>
    <property type="match status" value="1"/>
</dbReference>
<keyword evidence="10" id="KW-1185">Reference proteome</keyword>
<protein>
    <submittedName>
        <fullName evidence="9">Sulfatase</fullName>
    </submittedName>
</protein>
<comment type="similarity">
    <text evidence="2">Belongs to the sulfatase family.</text>
</comment>
<comment type="caution">
    <text evidence="9">The sequence shown here is derived from an EMBL/GenBank/DDBJ whole genome shotgun (WGS) entry which is preliminary data.</text>
</comment>
<keyword evidence="3" id="KW-0479">Metal-binding</keyword>
<evidence type="ECO:0000259" key="8">
    <source>
        <dbReference type="Pfam" id="PF00884"/>
    </source>
</evidence>
<evidence type="ECO:0000256" key="6">
    <source>
        <dbReference type="ARBA" id="ARBA00022837"/>
    </source>
</evidence>
<dbReference type="Proteomes" id="UP001202248">
    <property type="component" value="Unassembled WGS sequence"/>
</dbReference>
<dbReference type="Pfam" id="PF00884">
    <property type="entry name" value="Sulfatase"/>
    <property type="match status" value="1"/>
</dbReference>
<evidence type="ECO:0000313" key="10">
    <source>
        <dbReference type="Proteomes" id="UP001202248"/>
    </source>
</evidence>
<name>A0ABS9SIQ2_9BACT</name>
<dbReference type="EMBL" id="JAKWBL010000001">
    <property type="protein sequence ID" value="MCH5598239.1"/>
    <property type="molecule type" value="Genomic_DNA"/>
</dbReference>
<feature type="chain" id="PRO_5046231478" evidence="7">
    <location>
        <begin position="19"/>
        <end position="415"/>
    </location>
</feature>
<gene>
    <name evidence="9" type="ORF">MKP09_10130</name>
</gene>
<dbReference type="InterPro" id="IPR050738">
    <property type="entry name" value="Sulfatase"/>
</dbReference>
<keyword evidence="5" id="KW-0378">Hydrolase</keyword>
<reference evidence="9 10" key="1">
    <citation type="submission" date="2022-02" db="EMBL/GenBank/DDBJ databases">
        <authorList>
            <person name="Min J."/>
        </authorList>
    </citation>
    <scope>NUCLEOTIDE SEQUENCE [LARGE SCALE GENOMIC DNA]</scope>
    <source>
        <strain evidence="9 10">GR10-1</strain>
    </source>
</reference>
<dbReference type="PANTHER" id="PTHR42693:SF42">
    <property type="entry name" value="ARYLSULFATASE G"/>
    <property type="match status" value="1"/>
</dbReference>
<keyword evidence="4 7" id="KW-0732">Signal</keyword>
<feature type="signal peptide" evidence="7">
    <location>
        <begin position="1"/>
        <end position="18"/>
    </location>
</feature>
<evidence type="ECO:0000256" key="5">
    <source>
        <dbReference type="ARBA" id="ARBA00022801"/>
    </source>
</evidence>
<organism evidence="9 10">
    <name type="scientific">Niabella ginsengisoli</name>
    <dbReference type="NCBI Taxonomy" id="522298"/>
    <lineage>
        <taxon>Bacteria</taxon>
        <taxon>Pseudomonadati</taxon>
        <taxon>Bacteroidota</taxon>
        <taxon>Chitinophagia</taxon>
        <taxon>Chitinophagales</taxon>
        <taxon>Chitinophagaceae</taxon>
        <taxon>Niabella</taxon>
    </lineage>
</organism>
<dbReference type="CDD" id="cd16144">
    <property type="entry name" value="ARS_like"/>
    <property type="match status" value="1"/>
</dbReference>
<dbReference type="InterPro" id="IPR017850">
    <property type="entry name" value="Alkaline_phosphatase_core_sf"/>
</dbReference>
<comment type="cofactor">
    <cofactor evidence="1">
        <name>Ca(2+)</name>
        <dbReference type="ChEBI" id="CHEBI:29108"/>
    </cofactor>
</comment>
<evidence type="ECO:0000313" key="9">
    <source>
        <dbReference type="EMBL" id="MCH5598239.1"/>
    </source>
</evidence>
<feature type="domain" description="Sulfatase N-terminal" evidence="8">
    <location>
        <begin position="22"/>
        <end position="305"/>
    </location>
</feature>